<dbReference type="SUPFAM" id="SSF51735">
    <property type="entry name" value="NAD(P)-binding Rossmann-fold domains"/>
    <property type="match status" value="1"/>
</dbReference>
<dbReference type="AlphaFoldDB" id="C5G0H7"/>
<keyword evidence="5" id="KW-1185">Reference proteome</keyword>
<evidence type="ECO:0000313" key="5">
    <source>
        <dbReference type="Proteomes" id="UP000002035"/>
    </source>
</evidence>
<dbReference type="RefSeq" id="XP_002843366.1">
    <property type="nucleotide sequence ID" value="XM_002843320.1"/>
</dbReference>
<evidence type="ECO:0000256" key="1">
    <source>
        <dbReference type="ARBA" id="ARBA00006484"/>
    </source>
</evidence>
<dbReference type="Pfam" id="PF00106">
    <property type="entry name" value="adh_short"/>
    <property type="match status" value="1"/>
</dbReference>
<dbReference type="PANTHER" id="PTHR43544">
    <property type="entry name" value="SHORT-CHAIN DEHYDROGENASE/REDUCTASE"/>
    <property type="match status" value="1"/>
</dbReference>
<comment type="similarity">
    <text evidence="1">Belongs to the short-chain dehydrogenases/reductases (SDR) family.</text>
</comment>
<dbReference type="HOGENOM" id="CLU_010194_9_1_1"/>
<dbReference type="OrthoDB" id="9876299at2759"/>
<protein>
    <submittedName>
        <fullName evidence="4">Nor-1</fullName>
    </submittedName>
</protein>
<keyword evidence="3" id="KW-0560">Oxidoreductase</keyword>
<dbReference type="InterPro" id="IPR051468">
    <property type="entry name" value="Fungal_SecMetab_SDRs"/>
</dbReference>
<dbReference type="InterPro" id="IPR036291">
    <property type="entry name" value="NAD(P)-bd_dom_sf"/>
</dbReference>
<dbReference type="Proteomes" id="UP000002035">
    <property type="component" value="Unassembled WGS sequence"/>
</dbReference>
<dbReference type="GeneID" id="9227323"/>
<dbReference type="STRING" id="554155.C5G0H7"/>
<keyword evidence="2" id="KW-0521">NADP</keyword>
<evidence type="ECO:0000256" key="3">
    <source>
        <dbReference type="ARBA" id="ARBA00023002"/>
    </source>
</evidence>
<proteinExistence type="inferred from homology"/>
<organism evidence="4 5">
    <name type="scientific">Arthroderma otae (strain ATCC MYA-4605 / CBS 113480)</name>
    <name type="common">Microsporum canis</name>
    <dbReference type="NCBI Taxonomy" id="554155"/>
    <lineage>
        <taxon>Eukaryota</taxon>
        <taxon>Fungi</taxon>
        <taxon>Dikarya</taxon>
        <taxon>Ascomycota</taxon>
        <taxon>Pezizomycotina</taxon>
        <taxon>Eurotiomycetes</taxon>
        <taxon>Eurotiomycetidae</taxon>
        <taxon>Onygenales</taxon>
        <taxon>Arthrodermataceae</taxon>
        <taxon>Microsporum</taxon>
    </lineage>
</organism>
<dbReference type="PANTHER" id="PTHR43544:SF7">
    <property type="entry name" value="NADB-LER2"/>
    <property type="match status" value="1"/>
</dbReference>
<accession>C5G0H7</accession>
<name>C5G0H7_ARTOC</name>
<dbReference type="Gene3D" id="3.40.50.720">
    <property type="entry name" value="NAD(P)-binding Rossmann-like Domain"/>
    <property type="match status" value="1"/>
</dbReference>
<dbReference type="InterPro" id="IPR002347">
    <property type="entry name" value="SDR_fam"/>
</dbReference>
<dbReference type="EMBL" id="DS995708">
    <property type="protein sequence ID" value="EEQ35630.1"/>
    <property type="molecule type" value="Genomic_DNA"/>
</dbReference>
<dbReference type="VEuPathDB" id="FungiDB:MCYG_08449"/>
<dbReference type="OMA" id="RLFQATW"/>
<dbReference type="PRINTS" id="PR00081">
    <property type="entry name" value="GDHRDH"/>
</dbReference>
<gene>
    <name evidence="4" type="ORF">MCYG_08449</name>
</gene>
<dbReference type="GO" id="GO:0005737">
    <property type="term" value="C:cytoplasm"/>
    <property type="evidence" value="ECO:0007669"/>
    <property type="project" value="TreeGrafter"/>
</dbReference>
<evidence type="ECO:0000313" key="4">
    <source>
        <dbReference type="EMBL" id="EEQ35630.1"/>
    </source>
</evidence>
<dbReference type="eggNOG" id="KOG1611">
    <property type="taxonomic scope" value="Eukaryota"/>
</dbReference>
<sequence length="259" mass="27691">MSTIVLVTGATKVQLIASHHTGIGRGFVEQYLKRENTIVVAGVRSPSSAEATSLCQFDVAPGSRAILVKIDARSETDALEAIQVLQKQHGIGRLDIIIANAGIFYPAANQKVLDMKLTDLQEHINVNAYGVIRLFQATWPLLEQSEKPIFLLNSAAAGSIVGMKAFAQVPLNSYAASKMLANFFITKVHFEHPSLISFAVHPGSVVTENRTAAAERLGVSVEGISVDQSVLSLLSVLDNATVATTSGTFLNVDGVPIPW</sequence>
<evidence type="ECO:0000256" key="2">
    <source>
        <dbReference type="ARBA" id="ARBA00022857"/>
    </source>
</evidence>
<dbReference type="GO" id="GO:0016491">
    <property type="term" value="F:oxidoreductase activity"/>
    <property type="evidence" value="ECO:0007669"/>
    <property type="project" value="UniProtKB-KW"/>
</dbReference>
<reference evidence="5" key="1">
    <citation type="journal article" date="2012" name="MBio">
        <title>Comparative genome analysis of Trichophyton rubrum and related dermatophytes reveals candidate genes involved in infection.</title>
        <authorList>
            <person name="Martinez D.A."/>
            <person name="Oliver B.G."/>
            <person name="Graeser Y."/>
            <person name="Goldberg J.M."/>
            <person name="Li W."/>
            <person name="Martinez-Rossi N.M."/>
            <person name="Monod M."/>
            <person name="Shelest E."/>
            <person name="Barton R.C."/>
            <person name="Birch E."/>
            <person name="Brakhage A.A."/>
            <person name="Chen Z."/>
            <person name="Gurr S.J."/>
            <person name="Heiman D."/>
            <person name="Heitman J."/>
            <person name="Kosti I."/>
            <person name="Rossi A."/>
            <person name="Saif S."/>
            <person name="Samalova M."/>
            <person name="Saunders C.W."/>
            <person name="Shea T."/>
            <person name="Summerbell R.C."/>
            <person name="Xu J."/>
            <person name="Young S."/>
            <person name="Zeng Q."/>
            <person name="Birren B.W."/>
            <person name="Cuomo C.A."/>
            <person name="White T.C."/>
        </authorList>
    </citation>
    <scope>NUCLEOTIDE SEQUENCE [LARGE SCALE GENOMIC DNA]</scope>
    <source>
        <strain evidence="5">ATCC MYA-4605 / CBS 113480</strain>
    </source>
</reference>